<evidence type="ECO:0000313" key="1">
    <source>
        <dbReference type="EMBL" id="KAA6362352.1"/>
    </source>
</evidence>
<dbReference type="AlphaFoldDB" id="A0A5J4TWY1"/>
<organism evidence="1 2">
    <name type="scientific">Streblomastix strix</name>
    <dbReference type="NCBI Taxonomy" id="222440"/>
    <lineage>
        <taxon>Eukaryota</taxon>
        <taxon>Metamonada</taxon>
        <taxon>Preaxostyla</taxon>
        <taxon>Oxymonadida</taxon>
        <taxon>Streblomastigidae</taxon>
        <taxon>Streblomastix</taxon>
    </lineage>
</organism>
<dbReference type="EMBL" id="SNRW01024312">
    <property type="protein sequence ID" value="KAA6362352.1"/>
    <property type="molecule type" value="Genomic_DNA"/>
</dbReference>
<accession>A0A5J4TWY1</accession>
<comment type="caution">
    <text evidence="1">The sequence shown here is derived from an EMBL/GenBank/DDBJ whole genome shotgun (WGS) entry which is preliminary data.</text>
</comment>
<sequence length="104" mass="11513">MRIKTETGDGVLRLGLEFSNNGTVYAGQSKIDELGFTQEIGKDNFGQSYDSSSISGSNNWNFKFSQNTVQGSFPLSDAHIYSTNMSSERIWIVRDDEITDTSTA</sequence>
<proteinExistence type="predicted"/>
<evidence type="ECO:0000313" key="2">
    <source>
        <dbReference type="Proteomes" id="UP000324800"/>
    </source>
</evidence>
<protein>
    <submittedName>
        <fullName evidence="1">Uncharacterized protein</fullName>
    </submittedName>
</protein>
<gene>
    <name evidence="1" type="ORF">EZS28_042121</name>
</gene>
<reference evidence="1 2" key="1">
    <citation type="submission" date="2019-03" db="EMBL/GenBank/DDBJ databases">
        <title>Single cell metagenomics reveals metabolic interactions within the superorganism composed of flagellate Streblomastix strix and complex community of Bacteroidetes bacteria on its surface.</title>
        <authorList>
            <person name="Treitli S.C."/>
            <person name="Kolisko M."/>
            <person name="Husnik F."/>
            <person name="Keeling P."/>
            <person name="Hampl V."/>
        </authorList>
    </citation>
    <scope>NUCLEOTIDE SEQUENCE [LARGE SCALE GENOMIC DNA]</scope>
    <source>
        <strain evidence="1">ST1C</strain>
    </source>
</reference>
<name>A0A5J4TWY1_9EUKA</name>
<dbReference type="Proteomes" id="UP000324800">
    <property type="component" value="Unassembled WGS sequence"/>
</dbReference>